<keyword evidence="3" id="KW-1185">Reference proteome</keyword>
<feature type="region of interest" description="Disordered" evidence="1">
    <location>
        <begin position="71"/>
        <end position="164"/>
    </location>
</feature>
<evidence type="ECO:0000313" key="3">
    <source>
        <dbReference type="Proteomes" id="UP001396334"/>
    </source>
</evidence>
<dbReference type="EMBL" id="JBBPBN010000018">
    <property type="protein sequence ID" value="KAK9018852.1"/>
    <property type="molecule type" value="Genomic_DNA"/>
</dbReference>
<organism evidence="2 3">
    <name type="scientific">Hibiscus sabdariffa</name>
    <name type="common">roselle</name>
    <dbReference type="NCBI Taxonomy" id="183260"/>
    <lineage>
        <taxon>Eukaryota</taxon>
        <taxon>Viridiplantae</taxon>
        <taxon>Streptophyta</taxon>
        <taxon>Embryophyta</taxon>
        <taxon>Tracheophyta</taxon>
        <taxon>Spermatophyta</taxon>
        <taxon>Magnoliopsida</taxon>
        <taxon>eudicotyledons</taxon>
        <taxon>Gunneridae</taxon>
        <taxon>Pentapetalae</taxon>
        <taxon>rosids</taxon>
        <taxon>malvids</taxon>
        <taxon>Malvales</taxon>
        <taxon>Malvaceae</taxon>
        <taxon>Malvoideae</taxon>
        <taxon>Hibiscus</taxon>
    </lineage>
</organism>
<evidence type="ECO:0000313" key="2">
    <source>
        <dbReference type="EMBL" id="KAK9018852.1"/>
    </source>
</evidence>
<comment type="caution">
    <text evidence="2">The sequence shown here is derived from an EMBL/GenBank/DDBJ whole genome shotgun (WGS) entry which is preliminary data.</text>
</comment>
<gene>
    <name evidence="2" type="ORF">V6N11_033898</name>
</gene>
<sequence length="164" mass="18126">MEAQHIQFIEETKVFQTTLLNFLHAQFLIATEFFPAQPIATPTAINSAADPSVRAGKIEDVHYSSNAASDAFDWNTPFEHPPSPPFQTSAPPSLANIPESSNARKRKAPTAQILTDDHSPEPTDEPNPTKQTSPTKRQRRYHIITSDTQDEGSNDKPSSLSLVF</sequence>
<proteinExistence type="predicted"/>
<feature type="compositionally biased region" description="Polar residues" evidence="1">
    <location>
        <begin position="155"/>
        <end position="164"/>
    </location>
</feature>
<reference evidence="2 3" key="1">
    <citation type="journal article" date="2024" name="G3 (Bethesda)">
        <title>Genome assembly of Hibiscus sabdariffa L. provides insights into metabolisms of medicinal natural products.</title>
        <authorList>
            <person name="Kim T."/>
        </authorList>
    </citation>
    <scope>NUCLEOTIDE SEQUENCE [LARGE SCALE GENOMIC DNA]</scope>
    <source>
        <strain evidence="2">TK-2024</strain>
        <tissue evidence="2">Old leaves</tissue>
    </source>
</reference>
<evidence type="ECO:0000256" key="1">
    <source>
        <dbReference type="SAM" id="MobiDB-lite"/>
    </source>
</evidence>
<name>A0ABR2S0Y0_9ROSI</name>
<accession>A0ABR2S0Y0</accession>
<protein>
    <submittedName>
        <fullName evidence="2">Uncharacterized protein</fullName>
    </submittedName>
</protein>
<feature type="compositionally biased region" description="Polar residues" evidence="1">
    <location>
        <begin position="126"/>
        <end position="135"/>
    </location>
</feature>
<dbReference type="Proteomes" id="UP001396334">
    <property type="component" value="Unassembled WGS sequence"/>
</dbReference>